<proteinExistence type="inferred from homology"/>
<keyword evidence="1" id="KW-0813">Transport</keyword>
<keyword evidence="2" id="KW-0349">Heme</keyword>
<dbReference type="Proteomes" id="UP001162780">
    <property type="component" value="Chromosome"/>
</dbReference>
<organism evidence="6 7">
    <name type="scientific">Methylomonas rapida</name>
    <dbReference type="NCBI Taxonomy" id="2963939"/>
    <lineage>
        <taxon>Bacteria</taxon>
        <taxon>Pseudomonadati</taxon>
        <taxon>Pseudomonadota</taxon>
        <taxon>Gammaproteobacteria</taxon>
        <taxon>Methylococcales</taxon>
        <taxon>Methylococcaceae</taxon>
        <taxon>Methylomonas</taxon>
    </lineage>
</organism>
<reference evidence="6" key="1">
    <citation type="submission" date="2022-11" db="EMBL/GenBank/DDBJ databases">
        <title>Methylomonas rapida sp. nov., Carotenoid-Producing Obligate Methanotrophs with High Growth Characteristics and Biotechnological Potential.</title>
        <authorList>
            <person name="Tikhonova E.N."/>
            <person name="Suleimanov R.Z."/>
            <person name="Miroshnikov K."/>
            <person name="Oshkin I.Y."/>
            <person name="Belova S.E."/>
            <person name="Danilova O.V."/>
            <person name="Ashikhmin A."/>
            <person name="Konopkin A."/>
            <person name="But S.Y."/>
            <person name="Khmelenina V.N."/>
            <person name="Kuznetsov N."/>
            <person name="Pimenov N.V."/>
            <person name="Dedysh S.N."/>
        </authorList>
    </citation>
    <scope>NUCLEOTIDE SEQUENCE</scope>
    <source>
        <strain evidence="6">MP1</strain>
    </source>
</reference>
<keyword evidence="3" id="KW-0479">Metal-binding</keyword>
<dbReference type="InterPro" id="IPR001486">
    <property type="entry name" value="Hemoglobin_trunc"/>
</dbReference>
<dbReference type="EMBL" id="CP113517">
    <property type="protein sequence ID" value="WAR45376.1"/>
    <property type="molecule type" value="Genomic_DNA"/>
</dbReference>
<accession>A0ABY7GLI8</accession>
<evidence type="ECO:0000313" key="6">
    <source>
        <dbReference type="EMBL" id="WAR45376.1"/>
    </source>
</evidence>
<evidence type="ECO:0000313" key="7">
    <source>
        <dbReference type="Proteomes" id="UP001162780"/>
    </source>
</evidence>
<evidence type="ECO:0000256" key="5">
    <source>
        <dbReference type="ARBA" id="ARBA00034496"/>
    </source>
</evidence>
<protein>
    <submittedName>
        <fullName evidence="6">Group II truncated hemoglobin</fullName>
    </submittedName>
</protein>
<name>A0ABY7GLI8_9GAMM</name>
<evidence type="ECO:0000256" key="4">
    <source>
        <dbReference type="ARBA" id="ARBA00023004"/>
    </source>
</evidence>
<dbReference type="CDD" id="cd14773">
    <property type="entry name" value="TrHb2_PhHbO-like_O"/>
    <property type="match status" value="1"/>
</dbReference>
<dbReference type="PANTHER" id="PTHR47366:SF1">
    <property type="entry name" value="TWO-ON-TWO HEMOGLOBIN-3"/>
    <property type="match status" value="1"/>
</dbReference>
<dbReference type="InterPro" id="IPR012292">
    <property type="entry name" value="Globin/Proto"/>
</dbReference>
<evidence type="ECO:0000256" key="3">
    <source>
        <dbReference type="ARBA" id="ARBA00022723"/>
    </source>
</evidence>
<sequence>MSAQTPYDFIGGEQAIRSLVDRFYFYMDILPEAQGIRAMHQPNLNSAKDKLFKFLSGWLGGPNLYIQEFGHPMLRMRHFPFKIGEAERDQWMLCMNKALAEVPMDPRLHTNITNALQQLATHMINQETESPSTADDRS</sequence>
<evidence type="ECO:0000256" key="1">
    <source>
        <dbReference type="ARBA" id="ARBA00022448"/>
    </source>
</evidence>
<dbReference type="InterPro" id="IPR044203">
    <property type="entry name" value="GlbO/GLB3-like"/>
</dbReference>
<dbReference type="SUPFAM" id="SSF46458">
    <property type="entry name" value="Globin-like"/>
    <property type="match status" value="1"/>
</dbReference>
<dbReference type="PANTHER" id="PTHR47366">
    <property type="entry name" value="TWO-ON-TWO HEMOGLOBIN-3"/>
    <property type="match status" value="1"/>
</dbReference>
<dbReference type="InterPro" id="IPR009050">
    <property type="entry name" value="Globin-like_sf"/>
</dbReference>
<keyword evidence="7" id="KW-1185">Reference proteome</keyword>
<gene>
    <name evidence="6" type="ORF">NM686_002380</name>
</gene>
<keyword evidence="4" id="KW-0408">Iron</keyword>
<dbReference type="RefSeq" id="WP_255190347.1">
    <property type="nucleotide sequence ID" value="NZ_CP113517.1"/>
</dbReference>
<evidence type="ECO:0000256" key="2">
    <source>
        <dbReference type="ARBA" id="ARBA00022617"/>
    </source>
</evidence>
<dbReference type="Pfam" id="PF01152">
    <property type="entry name" value="Bac_globin"/>
    <property type="match status" value="1"/>
</dbReference>
<comment type="similarity">
    <text evidence="5">Belongs to the truncated hemoglobin family. Group II subfamily.</text>
</comment>
<dbReference type="Gene3D" id="1.10.490.10">
    <property type="entry name" value="Globins"/>
    <property type="match status" value="1"/>
</dbReference>